<keyword evidence="1" id="KW-0489">Methyltransferase</keyword>
<sequence length="254" mass="29252">MIFKGAKLTETEILNYYRYKAPTSAMDSPQFQRTILQEALKELSAKTDLSKMKVLDFGCGLGNNLKLFMKYFAKITAADISPNAISLAKKNRNLKKIDFILLNKNKLPFKPNSFDFILAAEVLEHVPNLTKTMSQLKRILKKNGYILISAPNYWNPRGISKKIIDFFTREGFWDPGRAHPGGYERFMTPPKLLNQLKGFKTFWTHGSDYGTAWSPPMIKMYPKKFDNFFEISLGKVSFLKKCGMNYYLLAQKLK</sequence>
<evidence type="ECO:0000313" key="2">
    <source>
        <dbReference type="Proteomes" id="UP000034893"/>
    </source>
</evidence>
<evidence type="ECO:0000313" key="1">
    <source>
        <dbReference type="EMBL" id="KKQ89332.1"/>
    </source>
</evidence>
<comment type="caution">
    <text evidence="1">The sequence shown here is derived from an EMBL/GenBank/DDBJ whole genome shotgun (WGS) entry which is preliminary data.</text>
</comment>
<keyword evidence="1" id="KW-0808">Transferase</keyword>
<dbReference type="InterPro" id="IPR029063">
    <property type="entry name" value="SAM-dependent_MTases_sf"/>
</dbReference>
<dbReference type="AlphaFoldDB" id="A0A0G0LE51"/>
<accession>A0A0G0LE51</accession>
<protein>
    <submittedName>
        <fullName evidence="1">Methyltransferase type 11</fullName>
    </submittedName>
</protein>
<dbReference type="PANTHER" id="PTHR43861">
    <property type="entry name" value="TRANS-ACONITATE 2-METHYLTRANSFERASE-RELATED"/>
    <property type="match status" value="1"/>
</dbReference>
<name>A0A0G0LE51_9BACT</name>
<gene>
    <name evidence="1" type="ORF">UT12_C0016G0009</name>
</gene>
<dbReference type="Pfam" id="PF13489">
    <property type="entry name" value="Methyltransf_23"/>
    <property type="match status" value="1"/>
</dbReference>
<dbReference type="EMBL" id="LBVP01000016">
    <property type="protein sequence ID" value="KKQ89332.1"/>
    <property type="molecule type" value="Genomic_DNA"/>
</dbReference>
<dbReference type="GO" id="GO:0032259">
    <property type="term" value="P:methylation"/>
    <property type="evidence" value="ECO:0007669"/>
    <property type="project" value="UniProtKB-KW"/>
</dbReference>
<reference evidence="1 2" key="1">
    <citation type="journal article" date="2015" name="Nature">
        <title>rRNA introns, odd ribosomes, and small enigmatic genomes across a large radiation of phyla.</title>
        <authorList>
            <person name="Brown C.T."/>
            <person name="Hug L.A."/>
            <person name="Thomas B.C."/>
            <person name="Sharon I."/>
            <person name="Castelle C.J."/>
            <person name="Singh A."/>
            <person name="Wilkins M.J."/>
            <person name="Williams K.H."/>
            <person name="Banfield J.F."/>
        </authorList>
    </citation>
    <scope>NUCLEOTIDE SEQUENCE [LARGE SCALE GENOMIC DNA]</scope>
</reference>
<dbReference type="CDD" id="cd02440">
    <property type="entry name" value="AdoMet_MTases"/>
    <property type="match status" value="1"/>
</dbReference>
<dbReference type="GO" id="GO:0008168">
    <property type="term" value="F:methyltransferase activity"/>
    <property type="evidence" value="ECO:0007669"/>
    <property type="project" value="UniProtKB-KW"/>
</dbReference>
<dbReference type="Gene3D" id="3.40.50.150">
    <property type="entry name" value="Vaccinia Virus protein VP39"/>
    <property type="match status" value="1"/>
</dbReference>
<organism evidence="1 2">
    <name type="scientific">Candidatus Curtissbacteria bacterium GW2011_GWC2_38_9</name>
    <dbReference type="NCBI Taxonomy" id="1618414"/>
    <lineage>
        <taxon>Bacteria</taxon>
        <taxon>Candidatus Curtissiibacteriota</taxon>
    </lineage>
</organism>
<dbReference type="SUPFAM" id="SSF53335">
    <property type="entry name" value="S-adenosyl-L-methionine-dependent methyltransferases"/>
    <property type="match status" value="1"/>
</dbReference>
<proteinExistence type="predicted"/>
<dbReference type="Proteomes" id="UP000034893">
    <property type="component" value="Unassembled WGS sequence"/>
</dbReference>